<keyword evidence="3" id="KW-1185">Reference proteome</keyword>
<proteinExistence type="predicted"/>
<evidence type="ECO:0000313" key="3">
    <source>
        <dbReference type="Proteomes" id="UP000314294"/>
    </source>
</evidence>
<feature type="compositionally biased region" description="Polar residues" evidence="1">
    <location>
        <begin position="64"/>
        <end position="73"/>
    </location>
</feature>
<evidence type="ECO:0000313" key="2">
    <source>
        <dbReference type="EMBL" id="TNN83676.1"/>
    </source>
</evidence>
<protein>
    <submittedName>
        <fullName evidence="2">Uncharacterized protein</fullName>
    </submittedName>
</protein>
<feature type="region of interest" description="Disordered" evidence="1">
    <location>
        <begin position="173"/>
        <end position="196"/>
    </location>
</feature>
<feature type="compositionally biased region" description="Basic and acidic residues" evidence="1">
    <location>
        <begin position="176"/>
        <end position="189"/>
    </location>
</feature>
<evidence type="ECO:0000256" key="1">
    <source>
        <dbReference type="SAM" id="MobiDB-lite"/>
    </source>
</evidence>
<dbReference type="AlphaFoldDB" id="A0A4Z2J0H7"/>
<dbReference type="Proteomes" id="UP000314294">
    <property type="component" value="Unassembled WGS sequence"/>
</dbReference>
<comment type="caution">
    <text evidence="2">The sequence shown here is derived from an EMBL/GenBank/DDBJ whole genome shotgun (WGS) entry which is preliminary data.</text>
</comment>
<reference evidence="2 3" key="1">
    <citation type="submission" date="2019-03" db="EMBL/GenBank/DDBJ databases">
        <title>First draft genome of Liparis tanakae, snailfish: a comprehensive survey of snailfish specific genes.</title>
        <authorList>
            <person name="Kim W."/>
            <person name="Song I."/>
            <person name="Jeong J.-H."/>
            <person name="Kim D."/>
            <person name="Kim S."/>
            <person name="Ryu S."/>
            <person name="Song J.Y."/>
            <person name="Lee S.K."/>
        </authorList>
    </citation>
    <scope>NUCLEOTIDE SEQUENCE [LARGE SCALE GENOMIC DNA]</scope>
    <source>
        <tissue evidence="2">Muscle</tissue>
    </source>
</reference>
<dbReference type="EMBL" id="SRLO01000032">
    <property type="protein sequence ID" value="TNN83676.1"/>
    <property type="molecule type" value="Genomic_DNA"/>
</dbReference>
<gene>
    <name evidence="2" type="ORF">EYF80_006194</name>
</gene>
<name>A0A4Z2J0H7_9TELE</name>
<accession>A0A4Z2J0H7</accession>
<organism evidence="2 3">
    <name type="scientific">Liparis tanakae</name>
    <name type="common">Tanaka's snailfish</name>
    <dbReference type="NCBI Taxonomy" id="230148"/>
    <lineage>
        <taxon>Eukaryota</taxon>
        <taxon>Metazoa</taxon>
        <taxon>Chordata</taxon>
        <taxon>Craniata</taxon>
        <taxon>Vertebrata</taxon>
        <taxon>Euteleostomi</taxon>
        <taxon>Actinopterygii</taxon>
        <taxon>Neopterygii</taxon>
        <taxon>Teleostei</taxon>
        <taxon>Neoteleostei</taxon>
        <taxon>Acanthomorphata</taxon>
        <taxon>Eupercaria</taxon>
        <taxon>Perciformes</taxon>
        <taxon>Cottioidei</taxon>
        <taxon>Cottales</taxon>
        <taxon>Liparidae</taxon>
        <taxon>Liparis</taxon>
    </lineage>
</organism>
<sequence length="196" mass="21972">MYKKHLQLRGGWRFTPVPPPFGNPDNELYWNVSDTGRITPLRSHSAQLTEPRCRQPPSSPEFGSEQTHTQINNTHRHSGDGGDEGVDEDGRRLAVVLRSRVGLGVGFVEAEEALDVHGERVRVLKVVRQQNGACHDDQLEIKHIGSSFRIVSAGEEVREEKTAGEEKLYCNPLSETSERQMSRLMEESGRAQMGET</sequence>
<feature type="region of interest" description="Disordered" evidence="1">
    <location>
        <begin position="44"/>
        <end position="87"/>
    </location>
</feature>